<dbReference type="PANTHER" id="PTHR19256:SF44">
    <property type="entry name" value="T CELL RECEPTOR GAMMA VARIABLE 9"/>
    <property type="match status" value="1"/>
</dbReference>
<dbReference type="InterPro" id="IPR051117">
    <property type="entry name" value="TRG_var/const_region"/>
</dbReference>
<feature type="signal peptide" evidence="3">
    <location>
        <begin position="1"/>
        <end position="19"/>
    </location>
</feature>
<dbReference type="PANTHER" id="PTHR19256">
    <property type="entry name" value="T-CELL RECEPTOR GAMMA CHAIN"/>
    <property type="match status" value="1"/>
</dbReference>
<gene>
    <name evidence="5" type="primary">TRDV2</name>
</gene>
<sequence>MQRVCSFIHLTLFWAGVMSAVVLVPQDQEKTVVVGKSATLSCSMKGAAFISKYYIFWYRKTLGNTMTFIYQERGVYGPGFEDNFRGKIVNLTNQAVLEVLKASERDEGFYYCATDYHPAAGSLLSNSKNTEI</sequence>
<dbReference type="Pfam" id="PF07686">
    <property type="entry name" value="V-set"/>
    <property type="match status" value="1"/>
</dbReference>
<reference evidence="5" key="1">
    <citation type="submission" date="2019-05" db="EMBL/GenBank/DDBJ databases">
        <authorList>
            <person name="Zhang S."/>
            <person name="Liu J."/>
        </authorList>
    </citation>
    <scope>NUCLEOTIDE SEQUENCE [LARGE SCALE GENOMIC DNA]</scope>
</reference>
<dbReference type="Proteomes" id="UP000694520">
    <property type="component" value="Chromosome 11"/>
</dbReference>
<proteinExistence type="predicted"/>
<dbReference type="InterPro" id="IPR003599">
    <property type="entry name" value="Ig_sub"/>
</dbReference>
<dbReference type="InterPro" id="IPR007110">
    <property type="entry name" value="Ig-like_dom"/>
</dbReference>
<feature type="chain" id="PRO_5034555070" evidence="3">
    <location>
        <begin position="20"/>
        <end position="132"/>
    </location>
</feature>
<dbReference type="SMART" id="SM00406">
    <property type="entry name" value="IGv"/>
    <property type="match status" value="1"/>
</dbReference>
<keyword evidence="2" id="KW-0393">Immunoglobulin domain</keyword>
<dbReference type="Gene3D" id="2.60.40.10">
    <property type="entry name" value="Immunoglobulins"/>
    <property type="match status" value="1"/>
</dbReference>
<keyword evidence="3" id="KW-0732">Signal</keyword>
<evidence type="ECO:0000256" key="1">
    <source>
        <dbReference type="ARBA" id="ARBA00023170"/>
    </source>
</evidence>
<name>A0A8C0A826_BOSMU</name>
<dbReference type="AlphaFoldDB" id="A0A8C0A826"/>
<protein>
    <submittedName>
        <fullName evidence="5">T cell receptor delta variable 2</fullName>
    </submittedName>
</protein>
<evidence type="ECO:0000259" key="4">
    <source>
        <dbReference type="PROSITE" id="PS50835"/>
    </source>
</evidence>
<organism evidence="5 6">
    <name type="scientific">Bos mutus grunniens</name>
    <name type="common">Wild yak</name>
    <name type="synonym">Bos grunniens</name>
    <dbReference type="NCBI Taxonomy" id="30521"/>
    <lineage>
        <taxon>Eukaryota</taxon>
        <taxon>Metazoa</taxon>
        <taxon>Chordata</taxon>
        <taxon>Craniata</taxon>
        <taxon>Vertebrata</taxon>
        <taxon>Euteleostomi</taxon>
        <taxon>Mammalia</taxon>
        <taxon>Eutheria</taxon>
        <taxon>Laurasiatheria</taxon>
        <taxon>Artiodactyla</taxon>
        <taxon>Ruminantia</taxon>
        <taxon>Pecora</taxon>
        <taxon>Bovidae</taxon>
        <taxon>Bovinae</taxon>
        <taxon>Bos</taxon>
    </lineage>
</organism>
<dbReference type="InterPro" id="IPR013783">
    <property type="entry name" value="Ig-like_fold"/>
</dbReference>
<dbReference type="Ensembl" id="ENSBGRT00000014661.1">
    <property type="protein sequence ID" value="ENSBGRP00000012715.1"/>
    <property type="gene ID" value="ENSBGRG00000008028.1"/>
</dbReference>
<reference evidence="5" key="3">
    <citation type="submission" date="2025-09" db="UniProtKB">
        <authorList>
            <consortium name="Ensembl"/>
        </authorList>
    </citation>
    <scope>IDENTIFICATION</scope>
</reference>
<keyword evidence="1" id="KW-0675">Receptor</keyword>
<evidence type="ECO:0000313" key="5">
    <source>
        <dbReference type="Ensembl" id="ENSBGRP00000012715.1"/>
    </source>
</evidence>
<keyword evidence="6" id="KW-1185">Reference proteome</keyword>
<dbReference type="SUPFAM" id="SSF48726">
    <property type="entry name" value="Immunoglobulin"/>
    <property type="match status" value="1"/>
</dbReference>
<accession>A0A8C0A826</accession>
<dbReference type="InterPro" id="IPR036179">
    <property type="entry name" value="Ig-like_dom_sf"/>
</dbReference>
<evidence type="ECO:0000256" key="2">
    <source>
        <dbReference type="ARBA" id="ARBA00023319"/>
    </source>
</evidence>
<dbReference type="PROSITE" id="PS50835">
    <property type="entry name" value="IG_LIKE"/>
    <property type="match status" value="1"/>
</dbReference>
<dbReference type="SMART" id="SM00409">
    <property type="entry name" value="IG"/>
    <property type="match status" value="1"/>
</dbReference>
<evidence type="ECO:0000256" key="3">
    <source>
        <dbReference type="SAM" id="SignalP"/>
    </source>
</evidence>
<reference evidence="5" key="2">
    <citation type="submission" date="2025-08" db="UniProtKB">
        <authorList>
            <consortium name="Ensembl"/>
        </authorList>
    </citation>
    <scope>IDENTIFICATION</scope>
</reference>
<dbReference type="GeneTree" id="ENSGT00940000165951"/>
<evidence type="ECO:0000313" key="6">
    <source>
        <dbReference type="Proteomes" id="UP000694520"/>
    </source>
</evidence>
<feature type="domain" description="Ig-like" evidence="4">
    <location>
        <begin position="19"/>
        <end position="131"/>
    </location>
</feature>
<dbReference type="InterPro" id="IPR013106">
    <property type="entry name" value="Ig_V-set"/>
</dbReference>